<name>A0A914XNQ0_9BILA</name>
<dbReference type="Gene3D" id="3.15.20.10">
    <property type="entry name" value="Bactericidal permeability-increasing protein, domain 2"/>
    <property type="match status" value="1"/>
</dbReference>
<dbReference type="InterPro" id="IPR032942">
    <property type="entry name" value="BPI/LBP/Plunc"/>
</dbReference>
<dbReference type="Pfam" id="PF02886">
    <property type="entry name" value="LBP_BPI_CETP_C"/>
    <property type="match status" value="1"/>
</dbReference>
<dbReference type="InterPro" id="IPR001124">
    <property type="entry name" value="Lipid-bd_serum_glycop_C"/>
</dbReference>
<evidence type="ECO:0000259" key="1">
    <source>
        <dbReference type="SMART" id="SM00329"/>
    </source>
</evidence>
<dbReference type="Proteomes" id="UP000887566">
    <property type="component" value="Unplaced"/>
</dbReference>
<dbReference type="PANTHER" id="PTHR10504:SF131">
    <property type="entry name" value="BPI2 DOMAIN-CONTAINING PROTEIN"/>
    <property type="match status" value="1"/>
</dbReference>
<evidence type="ECO:0000313" key="3">
    <source>
        <dbReference type="WBParaSite" id="PSAMB.scaffold901size38938.g9460.t1"/>
    </source>
</evidence>
<sequence>TPFQPNALQLPPTDTKMAAVFLSDYVINSFLYQAHKAGLSQFQLDKSSKVVEFLRTNCDEKDICIGKLIPALGAKYPNTAGSLHIKTSTQPAMQFIPGQVNLIADVVAELTFANTPILSFNVHGNFDVKSIEIASANSTITAKATINDLKVTNVQTMVPDLGLVGDLIAPLVQVGKPIAEVFLNDLGQKGFPLPSWRGLQLKNVDISLFSHTLSIACDMLYTNI</sequence>
<proteinExistence type="predicted"/>
<dbReference type="AlphaFoldDB" id="A0A914XNQ0"/>
<dbReference type="GO" id="GO:0005615">
    <property type="term" value="C:extracellular space"/>
    <property type="evidence" value="ECO:0007669"/>
    <property type="project" value="TreeGrafter"/>
</dbReference>
<evidence type="ECO:0000313" key="2">
    <source>
        <dbReference type="Proteomes" id="UP000887566"/>
    </source>
</evidence>
<keyword evidence="2" id="KW-1185">Reference proteome</keyword>
<dbReference type="InterPro" id="IPR017943">
    <property type="entry name" value="Bactericidal_perm-incr_a/b_dom"/>
</dbReference>
<accession>A0A914XNQ0</accession>
<dbReference type="PANTHER" id="PTHR10504">
    <property type="entry name" value="BACTERICIDAL PERMEABILITY-INCREASING BPI PROTEIN-RELATED"/>
    <property type="match status" value="1"/>
</dbReference>
<organism evidence="2 3">
    <name type="scientific">Plectus sambesii</name>
    <dbReference type="NCBI Taxonomy" id="2011161"/>
    <lineage>
        <taxon>Eukaryota</taxon>
        <taxon>Metazoa</taxon>
        <taxon>Ecdysozoa</taxon>
        <taxon>Nematoda</taxon>
        <taxon>Chromadorea</taxon>
        <taxon>Plectida</taxon>
        <taxon>Plectina</taxon>
        <taxon>Plectoidea</taxon>
        <taxon>Plectidae</taxon>
        <taxon>Plectus</taxon>
    </lineage>
</organism>
<dbReference type="SUPFAM" id="SSF55394">
    <property type="entry name" value="Bactericidal permeability-increasing protein, BPI"/>
    <property type="match status" value="1"/>
</dbReference>
<dbReference type="SMART" id="SM00329">
    <property type="entry name" value="BPI2"/>
    <property type="match status" value="1"/>
</dbReference>
<dbReference type="WBParaSite" id="PSAMB.scaffold901size38938.g9460.t1">
    <property type="protein sequence ID" value="PSAMB.scaffold901size38938.g9460.t1"/>
    <property type="gene ID" value="PSAMB.scaffold901size38938.g9460"/>
</dbReference>
<reference evidence="3" key="1">
    <citation type="submission" date="2022-11" db="UniProtKB">
        <authorList>
            <consortium name="WormBaseParasite"/>
        </authorList>
    </citation>
    <scope>IDENTIFICATION</scope>
</reference>
<feature type="domain" description="Lipid-binding serum glycoprotein C-terminal" evidence="1">
    <location>
        <begin position="12"/>
        <end position="217"/>
    </location>
</feature>
<dbReference type="GO" id="GO:0008289">
    <property type="term" value="F:lipid binding"/>
    <property type="evidence" value="ECO:0007669"/>
    <property type="project" value="InterPro"/>
</dbReference>
<protein>
    <submittedName>
        <fullName evidence="3">Lipid-binding serum glycoprotein C-terminal domain-containing protein</fullName>
    </submittedName>
</protein>